<reference evidence="24 25" key="1">
    <citation type="submission" date="2014-03" db="EMBL/GenBank/DDBJ databases">
        <authorList>
            <person name="Warren W."/>
            <person name="Wilson R.K."/>
        </authorList>
    </citation>
    <scope>NUCLEOTIDE SEQUENCE</scope>
</reference>
<feature type="signal peptide" evidence="22">
    <location>
        <begin position="1"/>
        <end position="17"/>
    </location>
</feature>
<dbReference type="GeneTree" id="ENSGT00940000161300"/>
<evidence type="ECO:0000313" key="25">
    <source>
        <dbReference type="Proteomes" id="UP000029965"/>
    </source>
</evidence>
<dbReference type="SUPFAM" id="SSF50630">
    <property type="entry name" value="Acid proteases"/>
    <property type="match status" value="1"/>
</dbReference>
<comment type="subcellular location">
    <subcellularLocation>
        <location evidence="2">Endosome</location>
    </subcellularLocation>
    <subcellularLocation>
        <location evidence="3">Secreted</location>
    </subcellularLocation>
</comment>
<dbReference type="Gene3D" id="2.40.70.10">
    <property type="entry name" value="Acid Proteases"/>
    <property type="match status" value="2"/>
</dbReference>
<keyword evidence="14 21" id="KW-0378">Hydrolase</keyword>
<protein>
    <recommendedName>
        <fullName evidence="7">Cathepsin E</fullName>
        <ecNumber evidence="6">3.4.23.34</ecNumber>
    </recommendedName>
</protein>
<keyword evidence="15" id="KW-0865">Zymogen</keyword>
<keyword evidence="17" id="KW-0325">Glycoprotein</keyword>
<evidence type="ECO:0000259" key="23">
    <source>
        <dbReference type="PROSITE" id="PS51767"/>
    </source>
</evidence>
<evidence type="ECO:0000256" key="12">
    <source>
        <dbReference type="ARBA" id="ARBA00022753"/>
    </source>
</evidence>
<dbReference type="PANTHER" id="PTHR47966:SF26">
    <property type="entry name" value="CATHEPSIN E"/>
    <property type="match status" value="1"/>
</dbReference>
<comment type="subunit">
    <text evidence="5">Homodimer; disulfide-linked.</text>
</comment>
<dbReference type="GO" id="GO:0007586">
    <property type="term" value="P:digestion"/>
    <property type="evidence" value="ECO:0007669"/>
    <property type="project" value="UniProtKB-KW"/>
</dbReference>
<evidence type="ECO:0000256" key="1">
    <source>
        <dbReference type="ARBA" id="ARBA00001898"/>
    </source>
</evidence>
<evidence type="ECO:0000256" key="4">
    <source>
        <dbReference type="ARBA" id="ARBA00007447"/>
    </source>
</evidence>
<keyword evidence="12" id="KW-0967">Endosome</keyword>
<feature type="active site" evidence="19">
    <location>
        <position position="286"/>
    </location>
</feature>
<dbReference type="InterPro" id="IPR012848">
    <property type="entry name" value="Aspartic_peptidase_N"/>
</dbReference>
<dbReference type="InterPro" id="IPR001461">
    <property type="entry name" value="Aspartic_peptidase_A1"/>
</dbReference>
<gene>
    <name evidence="24" type="primary">CTSE</name>
</gene>
<feature type="active site" evidence="19">
    <location>
        <position position="96"/>
    </location>
</feature>
<comment type="catalytic activity">
    <reaction evidence="1">
        <text>Similar to cathepsin D, but slightly broader specificity.</text>
        <dbReference type="EC" id="3.4.23.34"/>
    </reaction>
</comment>
<dbReference type="GO" id="GO:0006508">
    <property type="term" value="P:proteolysis"/>
    <property type="evidence" value="ECO:0007669"/>
    <property type="project" value="UniProtKB-KW"/>
</dbReference>
<dbReference type="GO" id="GO:0004190">
    <property type="term" value="F:aspartic-type endopeptidase activity"/>
    <property type="evidence" value="ECO:0007669"/>
    <property type="project" value="UniProtKB-KW"/>
</dbReference>
<accession>A0A0D9RQT6</accession>
<dbReference type="AlphaFoldDB" id="A0A0D9RQT6"/>
<sequence length="401" mass="43383">MKMLLLLLLVLLDLGEAQGSLHRVPLRRHPSLKKKLRARSQLSEFWKSQNLDMIQFTESCSMDQSANEPLINYLDMEYFGTISIGSPPQNFTVIFDTGSSNLWVPSVYCTSPACKTHTRFQPSQSSTYSQPGQSFSIQYGTGSLSGIIGADQVSAFFCQVEGLTVVGQQFGESVTEPGQTFVDAEFDGILGLGYPSLAVGGVTPVFDNMMAQNLVDLPMFSVYMSSNPEGGAGSELIFGGYDHSHFSGSLNWVPVTKQGYWQIALDNIQVGGTVMFCSEGCQAIVDTGTSLITGPSDKIKQLQNAIGAAPVDGEYAVECANLNVMPDVTFTINGVPYTLSPTAYTLLDFVDGMQFCSSGFQGLDIHPPAGPLWILGDVFIRQFYSVFDRGNNRVGLAPAVP</sequence>
<reference evidence="24" key="2">
    <citation type="submission" date="2025-08" db="UniProtKB">
        <authorList>
            <consortium name="Ensembl"/>
        </authorList>
    </citation>
    <scope>IDENTIFICATION</scope>
</reference>
<evidence type="ECO:0000256" key="20">
    <source>
        <dbReference type="PIRSR" id="PIRSR601461-2"/>
    </source>
</evidence>
<evidence type="ECO:0000256" key="9">
    <source>
        <dbReference type="ARBA" id="ARBA00022670"/>
    </source>
</evidence>
<dbReference type="PROSITE" id="PS00141">
    <property type="entry name" value="ASP_PROTEASE"/>
    <property type="match status" value="2"/>
</dbReference>
<dbReference type="FunFam" id="2.40.70.10:FF:000006">
    <property type="entry name" value="Cathepsin E"/>
    <property type="match status" value="1"/>
</dbReference>
<dbReference type="OMA" id="YGVECAN"/>
<dbReference type="InterPro" id="IPR033121">
    <property type="entry name" value="PEPTIDASE_A1"/>
</dbReference>
<evidence type="ECO:0000256" key="5">
    <source>
        <dbReference type="ARBA" id="ARBA00011748"/>
    </source>
</evidence>
<dbReference type="Proteomes" id="UP000029965">
    <property type="component" value="Chromosome 25"/>
</dbReference>
<dbReference type="GO" id="GO:0005576">
    <property type="term" value="C:extracellular region"/>
    <property type="evidence" value="ECO:0007669"/>
    <property type="project" value="UniProtKB-SubCell"/>
</dbReference>
<dbReference type="InterPro" id="IPR021109">
    <property type="entry name" value="Peptidase_aspartic_dom_sf"/>
</dbReference>
<feature type="disulfide bond" evidence="20">
    <location>
        <begin position="277"/>
        <end position="281"/>
    </location>
</feature>
<feature type="disulfide bond" evidence="20">
    <location>
        <begin position="109"/>
        <end position="114"/>
    </location>
</feature>
<proteinExistence type="inferred from homology"/>
<evidence type="ECO:0000256" key="13">
    <source>
        <dbReference type="ARBA" id="ARBA00022757"/>
    </source>
</evidence>
<dbReference type="EMBL" id="AQIB01112679">
    <property type="status" value="NOT_ANNOTATED_CDS"/>
    <property type="molecule type" value="Genomic_DNA"/>
</dbReference>
<dbReference type="Pfam" id="PF00026">
    <property type="entry name" value="Asp"/>
    <property type="match status" value="1"/>
</dbReference>
<evidence type="ECO:0000256" key="6">
    <source>
        <dbReference type="ARBA" id="ARBA00013240"/>
    </source>
</evidence>
<dbReference type="STRING" id="60711.ENSCSAP00000010975"/>
<organism evidence="24 25">
    <name type="scientific">Chlorocebus sabaeus</name>
    <name type="common">Green monkey</name>
    <name type="synonym">Simia sabaea</name>
    <dbReference type="NCBI Taxonomy" id="60711"/>
    <lineage>
        <taxon>Eukaryota</taxon>
        <taxon>Metazoa</taxon>
        <taxon>Chordata</taxon>
        <taxon>Craniata</taxon>
        <taxon>Vertebrata</taxon>
        <taxon>Euteleostomi</taxon>
        <taxon>Mammalia</taxon>
        <taxon>Eutheria</taxon>
        <taxon>Euarchontoglires</taxon>
        <taxon>Primates</taxon>
        <taxon>Haplorrhini</taxon>
        <taxon>Catarrhini</taxon>
        <taxon>Cercopithecidae</taxon>
        <taxon>Cercopithecinae</taxon>
        <taxon>Chlorocebus</taxon>
    </lineage>
</organism>
<dbReference type="PROSITE" id="PS51767">
    <property type="entry name" value="PEPTIDASE_A1"/>
    <property type="match status" value="1"/>
</dbReference>
<evidence type="ECO:0000256" key="19">
    <source>
        <dbReference type="PIRSR" id="PIRSR601461-1"/>
    </source>
</evidence>
<evidence type="ECO:0000256" key="16">
    <source>
        <dbReference type="ARBA" id="ARBA00023157"/>
    </source>
</evidence>
<evidence type="ECO:0000256" key="2">
    <source>
        <dbReference type="ARBA" id="ARBA00004177"/>
    </source>
</evidence>
<evidence type="ECO:0000313" key="24">
    <source>
        <dbReference type="Ensembl" id="ENSCSAP00000010975.1"/>
    </source>
</evidence>
<dbReference type="Ensembl" id="ENSCSAT00000012958.1">
    <property type="protein sequence ID" value="ENSCSAP00000010975.1"/>
    <property type="gene ID" value="ENSCSAG00000014873.1"/>
</dbReference>
<comment type="function">
    <text evidence="18">May have a role in immune function. Probably involved in the processing of antigenic peptides during MHC class II-mediated antigen presentation. May play a role in activation-induced lymphocyte depletion in the thymus, and in neuronal degeneration and glial cell activation in the brain.</text>
</comment>
<keyword evidence="16 20" id="KW-1015">Disulfide bond</keyword>
<evidence type="ECO:0000256" key="3">
    <source>
        <dbReference type="ARBA" id="ARBA00004613"/>
    </source>
</evidence>
<feature type="domain" description="Peptidase A1" evidence="23">
    <location>
        <begin position="78"/>
        <end position="397"/>
    </location>
</feature>
<dbReference type="GO" id="GO:0042802">
    <property type="term" value="F:identical protein binding"/>
    <property type="evidence" value="ECO:0007669"/>
    <property type="project" value="Ensembl"/>
</dbReference>
<dbReference type="PANTHER" id="PTHR47966">
    <property type="entry name" value="BETA-SITE APP-CLEAVING ENZYME, ISOFORM A-RELATED"/>
    <property type="match status" value="1"/>
</dbReference>
<dbReference type="InterPro" id="IPR001969">
    <property type="entry name" value="Aspartic_peptidase_AS"/>
</dbReference>
<dbReference type="GO" id="GO:0005768">
    <property type="term" value="C:endosome"/>
    <property type="evidence" value="ECO:0007669"/>
    <property type="project" value="UniProtKB-SubCell"/>
</dbReference>
<keyword evidence="10 22" id="KW-0732">Signal</keyword>
<evidence type="ECO:0000256" key="22">
    <source>
        <dbReference type="SAM" id="SignalP"/>
    </source>
</evidence>
<keyword evidence="13" id="KW-0222">Digestion</keyword>
<evidence type="ECO:0000256" key="14">
    <source>
        <dbReference type="ARBA" id="ARBA00022801"/>
    </source>
</evidence>
<evidence type="ECO:0000256" key="8">
    <source>
        <dbReference type="ARBA" id="ARBA00022525"/>
    </source>
</evidence>
<keyword evidence="8" id="KW-0964">Secreted</keyword>
<reference evidence="24" key="3">
    <citation type="submission" date="2025-09" db="UniProtKB">
        <authorList>
            <consortium name="Ensembl"/>
        </authorList>
    </citation>
    <scope>IDENTIFICATION</scope>
</reference>
<dbReference type="EC" id="3.4.23.34" evidence="6"/>
<dbReference type="eggNOG" id="KOG1339">
    <property type="taxonomic scope" value="Eukaryota"/>
</dbReference>
<evidence type="ECO:0000256" key="18">
    <source>
        <dbReference type="ARBA" id="ARBA00024985"/>
    </source>
</evidence>
<evidence type="ECO:0000256" key="10">
    <source>
        <dbReference type="ARBA" id="ARBA00022729"/>
    </source>
</evidence>
<dbReference type="PRINTS" id="PR00792">
    <property type="entry name" value="PEPSIN"/>
</dbReference>
<dbReference type="GO" id="GO:0019886">
    <property type="term" value="P:antigen processing and presentation of exogenous peptide antigen via MHC class II"/>
    <property type="evidence" value="ECO:0007669"/>
    <property type="project" value="Ensembl"/>
</dbReference>
<dbReference type="Pfam" id="PF07966">
    <property type="entry name" value="A1_Propeptide"/>
    <property type="match status" value="1"/>
</dbReference>
<dbReference type="FunFam" id="2.40.70.10:FF:000004">
    <property type="entry name" value="Pepsin A"/>
    <property type="match status" value="1"/>
</dbReference>
<evidence type="ECO:0000256" key="17">
    <source>
        <dbReference type="ARBA" id="ARBA00023180"/>
    </source>
</evidence>
<name>A0A0D9RQT6_CHLSB</name>
<evidence type="ECO:0000256" key="21">
    <source>
        <dbReference type="RuleBase" id="RU000454"/>
    </source>
</evidence>
<evidence type="ECO:0000256" key="7">
    <source>
        <dbReference type="ARBA" id="ARBA00015580"/>
    </source>
</evidence>
<dbReference type="CDD" id="cd05486">
    <property type="entry name" value="Cathespin_E"/>
    <property type="match status" value="1"/>
</dbReference>
<keyword evidence="11 21" id="KW-0064">Aspartyl protease</keyword>
<comment type="similarity">
    <text evidence="4 21">Belongs to the peptidase A1 family.</text>
</comment>
<keyword evidence="9 21" id="KW-0645">Protease</keyword>
<feature type="chain" id="PRO_5002345987" description="Cathepsin E" evidence="22">
    <location>
        <begin position="18"/>
        <end position="401"/>
    </location>
</feature>
<evidence type="ECO:0000256" key="15">
    <source>
        <dbReference type="ARBA" id="ARBA00023145"/>
    </source>
</evidence>
<keyword evidence="25" id="KW-1185">Reference proteome</keyword>
<evidence type="ECO:0000256" key="11">
    <source>
        <dbReference type="ARBA" id="ARBA00022750"/>
    </source>
</evidence>
<dbReference type="Bgee" id="ENSCSAG00000014873">
    <property type="expression patterns" value="Expressed in blood"/>
</dbReference>